<evidence type="ECO:0000256" key="1">
    <source>
        <dbReference type="SAM" id="Coils"/>
    </source>
</evidence>
<name>A0A6N2WGC8_9BACE</name>
<evidence type="ECO:0000313" key="4">
    <source>
        <dbReference type="EMBL" id="VYT41739.1"/>
    </source>
</evidence>
<proteinExistence type="predicted"/>
<evidence type="ECO:0000256" key="2">
    <source>
        <dbReference type="SAM" id="MobiDB-lite"/>
    </source>
</evidence>
<gene>
    <name evidence="4" type="ORF">BILFYP9_03455</name>
</gene>
<protein>
    <submittedName>
        <fullName evidence="4">Divergent AAA domain protein</fullName>
    </submittedName>
</protein>
<dbReference type="Gene3D" id="3.30.950.30">
    <property type="entry name" value="Schlafen, AAA domain"/>
    <property type="match status" value="1"/>
</dbReference>
<feature type="compositionally biased region" description="Basic and acidic residues" evidence="2">
    <location>
        <begin position="945"/>
        <end position="955"/>
    </location>
</feature>
<feature type="coiled-coil region" evidence="1">
    <location>
        <begin position="1093"/>
        <end position="1120"/>
    </location>
</feature>
<dbReference type="EMBL" id="CACRSU010000046">
    <property type="protein sequence ID" value="VYT41739.1"/>
    <property type="molecule type" value="Genomic_DNA"/>
</dbReference>
<accession>A0A6N2WGC8</accession>
<dbReference type="Pfam" id="PF04326">
    <property type="entry name" value="SLFN_AlbA_2"/>
    <property type="match status" value="1"/>
</dbReference>
<sequence>MPDNRNKTMQYEKDVIYSLKVTGTMITNDCHYYLIENEGIKYKVKMLKFQHKLPVPDEVKCIVYSYDADDTPLFAQHKGEISRKLYTVGSTYPFVVQQKPGYQSGHRNIYYGYDMNGIRALIQVGIGKELTIGRNVRCTVKHINPDGILGVVPVNQEMDCETNFITFEQLMHNIHTEQLPACIQLETLRTDSTGDPKIQQVLKQYDSHEGEWLLSFQSILLAKREEKIEKKDWEGVCELIHYQLLITEWILEDSLFLTFYSSSVVQSLREKGEREIFVCEAILKAIELIRSNAVDNFLKHIFTKIRTSGYLSDRSRKTELLTALFRLDDTLADKNMFTLTEFCQYIACNTSTTETSSLTSIIELIKRMIEKTRAVHDVSPTKIMHLLAIYLLLCYNREAHTAVYRIMLYRYAALASPSSAGILTDKAFDVLTRANQSYRPEFSWEDVVHFKPEPFITKLRSFMTDTSDDKDKLIAQHITQGGRILLRNGKFGLYAGCNPGALLPEHQKVTEMVSVFDDRISVYAKKDIKPKANEAQNVFVLKNLWGELSGQLSGHITASTKKTPEKILPTEGTRVRITLKAFNPRFPLMMFAEVTEPGYEGTGALLANEVTRSHIHSMDGIFYEGDTFEATVSKVGQNGRLTFSILRELFEFVTGTIKYGHRVYARLMRISKGTGVWVCEEGYTLFTPGATPYPEVGTVALLEVRGINDAGYINATCIEKSDKEIEETEALAKLVSEYINFCSPQDEKAEEEEGNFGPVFTDEDAMLTGEQLSLPLMCELPWLLAVTASVEKSLVKRYNLLGTAYLLAGMLNDSTLSEYLALQMNYEENIYSFATHNGQARWTHFSRIDDAAVSRYPSLRPKKEMLQILSLFYTHNFAPELAVGIATTKDENKERIVRLVLAHTLLLNSLPAGTLIPLRNELLQRIGAGEFALPDEPAAKSPSATEHEDIPHMGRENDKVEFKSSVVYPAGRTVPDMKRQSEIILHTIAGFLNAAGGTLYIGVSDAGAIIGLKEDYTYMVCDSDAYERFIRQRIIATMGKDINSIIKIDFPRYGNREICCVTVPCYGKLIELKGVIWQRQGNSTVMLDGNALTKQKKRKNEMLQAELNQIAEKEIELINESLLQTGETQTAVAAAFAASLEKKKKKVETVPGKAMIQTSLIRTNALTEKEDGTQIVSYLSLLNNGGYLLKDEYSHIDNAILTLGIRKEEIDGALLLCYENGYVNRVPLKILLQKKRDYVYKNGVNRDSHLIFATIENGELHVLVRTAKQKNEYLKMFPVAKIKQNMDLALKGTPLFSYDFGKVIAWEVIPEMESEKLQKLYNDNLAHQGYAITSEAVSKERELLRIMGWNIEN</sequence>
<keyword evidence="1" id="KW-0175">Coiled coil</keyword>
<feature type="region of interest" description="Disordered" evidence="2">
    <location>
        <begin position="934"/>
        <end position="955"/>
    </location>
</feature>
<dbReference type="InterPro" id="IPR007421">
    <property type="entry name" value="Schlafen_AlbA_2_dom"/>
</dbReference>
<organism evidence="4">
    <name type="scientific">Bacteroides intestinalis</name>
    <dbReference type="NCBI Taxonomy" id="329854"/>
    <lineage>
        <taxon>Bacteria</taxon>
        <taxon>Pseudomonadati</taxon>
        <taxon>Bacteroidota</taxon>
        <taxon>Bacteroidia</taxon>
        <taxon>Bacteroidales</taxon>
        <taxon>Bacteroidaceae</taxon>
        <taxon>Bacteroides</taxon>
    </lineage>
</organism>
<feature type="domain" description="Schlafen AlbA-2" evidence="3">
    <location>
        <begin position="956"/>
        <end position="1085"/>
    </location>
</feature>
<evidence type="ECO:0000259" key="3">
    <source>
        <dbReference type="Pfam" id="PF04326"/>
    </source>
</evidence>
<dbReference type="InterPro" id="IPR038461">
    <property type="entry name" value="Schlafen_AlbA_2_dom_sf"/>
</dbReference>
<reference evidence="4" key="1">
    <citation type="submission" date="2019-11" db="EMBL/GenBank/DDBJ databases">
        <authorList>
            <person name="Feng L."/>
        </authorList>
    </citation>
    <scope>NUCLEOTIDE SEQUENCE</scope>
    <source>
        <strain evidence="4">BintestinalisLFYP9</strain>
    </source>
</reference>